<reference evidence="1" key="1">
    <citation type="submission" date="2014-05" db="EMBL/GenBank/DDBJ databases">
        <authorList>
            <person name="Chronopoulou M."/>
        </authorList>
    </citation>
    <scope>NUCLEOTIDE SEQUENCE</scope>
    <source>
        <tissue evidence="1">Whole organism</tissue>
    </source>
</reference>
<dbReference type="EMBL" id="HACA01033409">
    <property type="protein sequence ID" value="CDW50770.1"/>
    <property type="molecule type" value="Transcribed_RNA"/>
</dbReference>
<organism evidence="1">
    <name type="scientific">Lepeophtheirus salmonis</name>
    <name type="common">Salmon louse</name>
    <name type="synonym">Caligus salmonis</name>
    <dbReference type="NCBI Taxonomy" id="72036"/>
    <lineage>
        <taxon>Eukaryota</taxon>
        <taxon>Metazoa</taxon>
        <taxon>Ecdysozoa</taxon>
        <taxon>Arthropoda</taxon>
        <taxon>Crustacea</taxon>
        <taxon>Multicrustacea</taxon>
        <taxon>Hexanauplia</taxon>
        <taxon>Copepoda</taxon>
        <taxon>Siphonostomatoida</taxon>
        <taxon>Caligidae</taxon>
        <taxon>Lepeophtheirus</taxon>
    </lineage>
</organism>
<name>A0A0K2VKA2_LEPSM</name>
<dbReference type="AlphaFoldDB" id="A0A0K2VKA2"/>
<protein>
    <submittedName>
        <fullName evidence="1">Uncharacterized protein</fullName>
    </submittedName>
</protein>
<proteinExistence type="predicted"/>
<evidence type="ECO:0000313" key="1">
    <source>
        <dbReference type="EMBL" id="CDW50770.1"/>
    </source>
</evidence>
<accession>A0A0K2VKA2</accession>
<sequence length="79" mass="9412">MLSYDKTTTTEMTWLVTTKFHSFWVTIKTGLRTDKMSLSRTDCIAVILRLFIDQSNPSIELFNSIWWMISLENQFMHLF</sequence>